<dbReference type="GO" id="GO:0000155">
    <property type="term" value="F:phosphorelay sensor kinase activity"/>
    <property type="evidence" value="ECO:0007669"/>
    <property type="project" value="InterPro"/>
</dbReference>
<keyword evidence="7" id="KW-0547">Nucleotide-binding</keyword>
<organism evidence="15 16">
    <name type="scientific">Calditerricola satsumensis</name>
    <dbReference type="NCBI Taxonomy" id="373054"/>
    <lineage>
        <taxon>Bacteria</taxon>
        <taxon>Bacillati</taxon>
        <taxon>Bacillota</taxon>
        <taxon>Bacilli</taxon>
        <taxon>Bacillales</taxon>
        <taxon>Bacillaceae</taxon>
        <taxon>Calditerricola</taxon>
    </lineage>
</organism>
<dbReference type="CDD" id="cd00082">
    <property type="entry name" value="HisKA"/>
    <property type="match status" value="1"/>
</dbReference>
<gene>
    <name evidence="15" type="primary">lcoS</name>
    <name evidence="15" type="ORF">GCM10007043_08280</name>
</gene>
<evidence type="ECO:0000256" key="8">
    <source>
        <dbReference type="ARBA" id="ARBA00022777"/>
    </source>
</evidence>
<dbReference type="PROSITE" id="PS50885">
    <property type="entry name" value="HAMP"/>
    <property type="match status" value="1"/>
</dbReference>
<protein>
    <recommendedName>
        <fullName evidence="3">histidine kinase</fullName>
        <ecNumber evidence="3">2.7.13.3</ecNumber>
    </recommendedName>
</protein>
<keyword evidence="12" id="KW-0812">Transmembrane</keyword>
<comment type="subcellular location">
    <subcellularLocation>
        <location evidence="2">Cell membrane</location>
        <topology evidence="2">Multi-pass membrane protein</topology>
    </subcellularLocation>
</comment>
<dbReference type="InterPro" id="IPR036890">
    <property type="entry name" value="HATPase_C_sf"/>
</dbReference>
<dbReference type="SMART" id="SM00304">
    <property type="entry name" value="HAMP"/>
    <property type="match status" value="1"/>
</dbReference>
<dbReference type="CDD" id="cd06225">
    <property type="entry name" value="HAMP"/>
    <property type="match status" value="1"/>
</dbReference>
<keyword evidence="9" id="KW-0067">ATP-binding</keyword>
<feature type="transmembrane region" description="Helical" evidence="12">
    <location>
        <begin position="159"/>
        <end position="183"/>
    </location>
</feature>
<dbReference type="Gene3D" id="1.10.287.130">
    <property type="match status" value="1"/>
</dbReference>
<keyword evidence="10" id="KW-0902">Two-component regulatory system</keyword>
<evidence type="ECO:0000256" key="1">
    <source>
        <dbReference type="ARBA" id="ARBA00000085"/>
    </source>
</evidence>
<dbReference type="GO" id="GO:0000156">
    <property type="term" value="F:phosphorelay response regulator activity"/>
    <property type="evidence" value="ECO:0007669"/>
    <property type="project" value="TreeGrafter"/>
</dbReference>
<keyword evidence="12" id="KW-1133">Transmembrane helix</keyword>
<dbReference type="SUPFAM" id="SSF158472">
    <property type="entry name" value="HAMP domain-like"/>
    <property type="match status" value="1"/>
</dbReference>
<keyword evidence="16" id="KW-1185">Reference proteome</keyword>
<comment type="catalytic activity">
    <reaction evidence="1">
        <text>ATP + protein L-histidine = ADP + protein N-phospho-L-histidine.</text>
        <dbReference type="EC" id="2.7.13.3"/>
    </reaction>
</comment>
<dbReference type="Gene3D" id="6.10.340.10">
    <property type="match status" value="1"/>
</dbReference>
<evidence type="ECO:0000256" key="4">
    <source>
        <dbReference type="ARBA" id="ARBA00022475"/>
    </source>
</evidence>
<evidence type="ECO:0000256" key="11">
    <source>
        <dbReference type="ARBA" id="ARBA00023136"/>
    </source>
</evidence>
<evidence type="ECO:0000313" key="15">
    <source>
        <dbReference type="EMBL" id="GGJ96825.1"/>
    </source>
</evidence>
<dbReference type="PRINTS" id="PR00344">
    <property type="entry name" value="BCTRLSENSOR"/>
</dbReference>
<dbReference type="Proteomes" id="UP000637720">
    <property type="component" value="Unassembled WGS sequence"/>
</dbReference>
<reference evidence="15" key="2">
    <citation type="submission" date="2020-09" db="EMBL/GenBank/DDBJ databases">
        <authorList>
            <person name="Sun Q."/>
            <person name="Ohkuma M."/>
        </authorList>
    </citation>
    <scope>NUCLEOTIDE SEQUENCE</scope>
    <source>
        <strain evidence="15">JCM 14719</strain>
    </source>
</reference>
<dbReference type="InterPro" id="IPR003594">
    <property type="entry name" value="HATPase_dom"/>
</dbReference>
<reference evidence="15" key="1">
    <citation type="journal article" date="2014" name="Int. J. Syst. Evol. Microbiol.">
        <title>Complete genome sequence of Corynebacterium casei LMG S-19264T (=DSM 44701T), isolated from a smear-ripened cheese.</title>
        <authorList>
            <consortium name="US DOE Joint Genome Institute (JGI-PGF)"/>
            <person name="Walter F."/>
            <person name="Albersmeier A."/>
            <person name="Kalinowski J."/>
            <person name="Ruckert C."/>
        </authorList>
    </citation>
    <scope>NUCLEOTIDE SEQUENCE</scope>
    <source>
        <strain evidence="15">JCM 14719</strain>
    </source>
</reference>
<evidence type="ECO:0000313" key="16">
    <source>
        <dbReference type="Proteomes" id="UP000637720"/>
    </source>
</evidence>
<dbReference type="FunFam" id="3.30.565.10:FF:000006">
    <property type="entry name" value="Sensor histidine kinase WalK"/>
    <property type="match status" value="1"/>
</dbReference>
<keyword evidence="6" id="KW-0808">Transferase</keyword>
<dbReference type="Pfam" id="PF00512">
    <property type="entry name" value="HisKA"/>
    <property type="match status" value="1"/>
</dbReference>
<name>A0A8J3BC13_9BACI</name>
<dbReference type="Gene3D" id="3.30.565.10">
    <property type="entry name" value="Histidine kinase-like ATPase, C-terminal domain"/>
    <property type="match status" value="1"/>
</dbReference>
<comment type="caution">
    <text evidence="15">The sequence shown here is derived from an EMBL/GenBank/DDBJ whole genome shotgun (WGS) entry which is preliminary data.</text>
</comment>
<dbReference type="RefSeq" id="WP_054670217.1">
    <property type="nucleotide sequence ID" value="NZ_BMOF01000011.1"/>
</dbReference>
<evidence type="ECO:0000256" key="12">
    <source>
        <dbReference type="SAM" id="Phobius"/>
    </source>
</evidence>
<evidence type="ECO:0000259" key="14">
    <source>
        <dbReference type="PROSITE" id="PS50885"/>
    </source>
</evidence>
<dbReference type="GO" id="GO:0030295">
    <property type="term" value="F:protein kinase activator activity"/>
    <property type="evidence" value="ECO:0007669"/>
    <property type="project" value="TreeGrafter"/>
</dbReference>
<dbReference type="GO" id="GO:0005886">
    <property type="term" value="C:plasma membrane"/>
    <property type="evidence" value="ECO:0007669"/>
    <property type="project" value="UniProtKB-SubCell"/>
</dbReference>
<feature type="domain" description="HAMP" evidence="14">
    <location>
        <begin position="184"/>
        <end position="236"/>
    </location>
</feature>
<evidence type="ECO:0000256" key="2">
    <source>
        <dbReference type="ARBA" id="ARBA00004651"/>
    </source>
</evidence>
<dbReference type="Pfam" id="PF02518">
    <property type="entry name" value="HATPase_c"/>
    <property type="match status" value="1"/>
</dbReference>
<dbReference type="InterPro" id="IPR003661">
    <property type="entry name" value="HisK_dim/P_dom"/>
</dbReference>
<keyword evidence="11 12" id="KW-0472">Membrane</keyword>
<dbReference type="InterPro" id="IPR036097">
    <property type="entry name" value="HisK_dim/P_sf"/>
</dbReference>
<dbReference type="GO" id="GO:0007234">
    <property type="term" value="P:osmosensory signaling via phosphorelay pathway"/>
    <property type="evidence" value="ECO:0007669"/>
    <property type="project" value="TreeGrafter"/>
</dbReference>
<keyword evidence="5" id="KW-0597">Phosphoprotein</keyword>
<evidence type="ECO:0000256" key="9">
    <source>
        <dbReference type="ARBA" id="ARBA00022840"/>
    </source>
</evidence>
<dbReference type="FunFam" id="1.10.287.130:FF:000001">
    <property type="entry name" value="Two-component sensor histidine kinase"/>
    <property type="match status" value="1"/>
</dbReference>
<keyword evidence="4" id="KW-1003">Cell membrane</keyword>
<accession>A0A8J3BC13</accession>
<proteinExistence type="predicted"/>
<evidence type="ECO:0000256" key="7">
    <source>
        <dbReference type="ARBA" id="ARBA00022741"/>
    </source>
</evidence>
<evidence type="ECO:0000256" key="5">
    <source>
        <dbReference type="ARBA" id="ARBA00022553"/>
    </source>
</evidence>
<dbReference type="InterPro" id="IPR003660">
    <property type="entry name" value="HAMP_dom"/>
</dbReference>
<dbReference type="PANTHER" id="PTHR42878:SF7">
    <property type="entry name" value="SENSOR HISTIDINE KINASE GLRK"/>
    <property type="match status" value="1"/>
</dbReference>
<dbReference type="SMART" id="SM00387">
    <property type="entry name" value="HATPase_c"/>
    <property type="match status" value="1"/>
</dbReference>
<dbReference type="Pfam" id="PF00672">
    <property type="entry name" value="HAMP"/>
    <property type="match status" value="1"/>
</dbReference>
<evidence type="ECO:0000259" key="13">
    <source>
        <dbReference type="PROSITE" id="PS50109"/>
    </source>
</evidence>
<dbReference type="EMBL" id="BMOF01000011">
    <property type="protein sequence ID" value="GGJ96825.1"/>
    <property type="molecule type" value="Genomic_DNA"/>
</dbReference>
<dbReference type="AlphaFoldDB" id="A0A8J3BC13"/>
<sequence length="462" mass="51224">MMRLKLATKLGLLLFALLSLLYLLLVAVLYVSFSRSLAAQVAEDLLHRGHGHAEVLGRRWGEEALHHVAEMERQTGLIAAVVDRTGTVLAQSDPLAPEQVRYLKVDARAAVHREGVVVTRNWRTEPYIVTWSPVFRHGEWVATVVLFEPTEPLRRDLAAFKWASCVAFAFMTVLSLALTAVLSKRLTEPLREMTAVTSAIAEGDYSQRVDVRGSDEIACLAASINRMADSLQAYRAQQSAFLADVSHELRTPLTYIQGYSEALKKGYGDEAQRRAMAETIHREASRLTRLLQDLFALVRMEEPSFQLHREPVNLGQTVEAVVARMAPAFQDKGIALTVEAAGEPLWVDGDAARLEQVWINLLDNARRHTPAGGRVTVRLFREAGEAVVEVRDTGEGIPPEELPRIWERLYRVEKSRSRTHGGAGLGLAIVKRIVELHGGRVGAESECGKGATFIVRLPLRPA</sequence>
<dbReference type="PANTHER" id="PTHR42878">
    <property type="entry name" value="TWO-COMPONENT HISTIDINE KINASE"/>
    <property type="match status" value="1"/>
</dbReference>
<evidence type="ECO:0000256" key="6">
    <source>
        <dbReference type="ARBA" id="ARBA00022679"/>
    </source>
</evidence>
<dbReference type="InterPro" id="IPR004358">
    <property type="entry name" value="Sig_transdc_His_kin-like_C"/>
</dbReference>
<dbReference type="SUPFAM" id="SSF47384">
    <property type="entry name" value="Homodimeric domain of signal transducing histidine kinase"/>
    <property type="match status" value="1"/>
</dbReference>
<dbReference type="SMART" id="SM00388">
    <property type="entry name" value="HisKA"/>
    <property type="match status" value="1"/>
</dbReference>
<dbReference type="InterPro" id="IPR050351">
    <property type="entry name" value="BphY/WalK/GraS-like"/>
</dbReference>
<dbReference type="GO" id="GO:0005524">
    <property type="term" value="F:ATP binding"/>
    <property type="evidence" value="ECO:0007669"/>
    <property type="project" value="UniProtKB-KW"/>
</dbReference>
<dbReference type="SUPFAM" id="SSF55874">
    <property type="entry name" value="ATPase domain of HSP90 chaperone/DNA topoisomerase II/histidine kinase"/>
    <property type="match status" value="1"/>
</dbReference>
<dbReference type="PROSITE" id="PS50109">
    <property type="entry name" value="HIS_KIN"/>
    <property type="match status" value="1"/>
</dbReference>
<evidence type="ECO:0000256" key="3">
    <source>
        <dbReference type="ARBA" id="ARBA00012438"/>
    </source>
</evidence>
<feature type="domain" description="Histidine kinase" evidence="13">
    <location>
        <begin position="244"/>
        <end position="461"/>
    </location>
</feature>
<dbReference type="CDD" id="cd00075">
    <property type="entry name" value="HATPase"/>
    <property type="match status" value="1"/>
</dbReference>
<keyword evidence="8 15" id="KW-0418">Kinase</keyword>
<dbReference type="EC" id="2.7.13.3" evidence="3"/>
<dbReference type="InterPro" id="IPR005467">
    <property type="entry name" value="His_kinase_dom"/>
</dbReference>
<evidence type="ECO:0000256" key="10">
    <source>
        <dbReference type="ARBA" id="ARBA00023012"/>
    </source>
</evidence>